<dbReference type="AlphaFoldDB" id="A0A809S4F5"/>
<dbReference type="Gene3D" id="3.30.2130.10">
    <property type="entry name" value="VC0802-like"/>
    <property type="match status" value="1"/>
</dbReference>
<gene>
    <name evidence="1" type="ORF">NPRO_11410</name>
</gene>
<accession>A0A809S4F5</accession>
<evidence type="ECO:0000313" key="1">
    <source>
        <dbReference type="EMBL" id="BBO23546.1"/>
    </source>
</evidence>
<dbReference type="KEGG" id="npy:NPRO_11410"/>
<dbReference type="EMBL" id="AP021858">
    <property type="protein sequence ID" value="BBO23546.1"/>
    <property type="molecule type" value="Genomic_DNA"/>
</dbReference>
<dbReference type="Proteomes" id="UP000662873">
    <property type="component" value="Chromosome"/>
</dbReference>
<name>A0A809S4F5_9BACT</name>
<sequence length="162" mass="17789">MSQQHPTPQVEFERPRDVYEFEIRTGYAHIHIHGLEAPLQEARIRALEGVARAGVSIDFLKLTQSGMAFLVAEEQAQKTQDALSALGLNFRAGKDYAILIVHSVNMRDENGRIAKIVSIAIGTGARIDHLSDMHDRVLIVTPREHASGLAEALQATLSEAKG</sequence>
<reference evidence="1" key="1">
    <citation type="journal article" name="DNA Res.">
        <title>The physiological potential of anammox bacteria as revealed by their core genome structure.</title>
        <authorList>
            <person name="Okubo T."/>
            <person name="Toyoda A."/>
            <person name="Fukuhara K."/>
            <person name="Uchiyama I."/>
            <person name="Harigaya Y."/>
            <person name="Kuroiwa M."/>
            <person name="Suzuki T."/>
            <person name="Murakami Y."/>
            <person name="Suwa Y."/>
            <person name="Takami H."/>
        </authorList>
    </citation>
    <scope>NUCLEOTIDE SEQUENCE</scope>
    <source>
        <strain evidence="1">317325-2</strain>
    </source>
</reference>
<organism evidence="1 2">
    <name type="scientific">Candidatus Nitrosymbiomonas proteolyticus</name>
    <dbReference type="NCBI Taxonomy" id="2608984"/>
    <lineage>
        <taxon>Bacteria</taxon>
        <taxon>Bacillati</taxon>
        <taxon>Armatimonadota</taxon>
        <taxon>Armatimonadota incertae sedis</taxon>
        <taxon>Candidatus Nitrosymbiomonas</taxon>
    </lineage>
</organism>
<proteinExistence type="predicted"/>
<evidence type="ECO:0000313" key="2">
    <source>
        <dbReference type="Proteomes" id="UP000662873"/>
    </source>
</evidence>
<protein>
    <submittedName>
        <fullName evidence="1">Uncharacterized protein</fullName>
    </submittedName>
</protein>